<keyword evidence="8" id="KW-1185">Reference proteome</keyword>
<dbReference type="PRINTS" id="PR00205">
    <property type="entry name" value="CADHERIN"/>
</dbReference>
<feature type="domain" description="Cadherin" evidence="6">
    <location>
        <begin position="21"/>
        <end position="83"/>
    </location>
</feature>
<dbReference type="PROSITE" id="PS50268">
    <property type="entry name" value="CADHERIN_2"/>
    <property type="match status" value="1"/>
</dbReference>
<dbReference type="InterPro" id="IPR020894">
    <property type="entry name" value="Cadherin_CS"/>
</dbReference>
<protein>
    <recommendedName>
        <fullName evidence="6">Cadherin domain-containing protein</fullName>
    </recommendedName>
</protein>
<dbReference type="PANTHER" id="PTHR24027">
    <property type="entry name" value="CADHERIN-23"/>
    <property type="match status" value="1"/>
</dbReference>
<dbReference type="SMART" id="SM00112">
    <property type="entry name" value="CA"/>
    <property type="match status" value="1"/>
</dbReference>
<dbReference type="GO" id="GO:0005509">
    <property type="term" value="F:calcium ion binding"/>
    <property type="evidence" value="ECO:0007669"/>
    <property type="project" value="UniProtKB-UniRule"/>
</dbReference>
<accession>A0A448WQN9</accession>
<comment type="subcellular location">
    <subcellularLocation>
        <location evidence="1">Membrane</location>
    </subcellularLocation>
</comment>
<name>A0A448WQN9_9PLAT</name>
<reference evidence="7" key="1">
    <citation type="submission" date="2018-11" db="EMBL/GenBank/DDBJ databases">
        <authorList>
            <consortium name="Pathogen Informatics"/>
        </authorList>
    </citation>
    <scope>NUCLEOTIDE SEQUENCE</scope>
</reference>
<dbReference type="InterPro" id="IPR015919">
    <property type="entry name" value="Cadherin-like_sf"/>
</dbReference>
<dbReference type="Proteomes" id="UP000784294">
    <property type="component" value="Unassembled WGS sequence"/>
</dbReference>
<evidence type="ECO:0000256" key="4">
    <source>
        <dbReference type="ARBA" id="ARBA00023136"/>
    </source>
</evidence>
<evidence type="ECO:0000313" key="7">
    <source>
        <dbReference type="EMBL" id="VEL17724.1"/>
    </source>
</evidence>
<sequence length="99" mass="11136">MFAERLAHRLGGTHEWNHKYVDECKITYEGYIQTKHPLDREAKAAYNLTVLATDSPRETSRRLTATAQVVVIVQDINDNQPVFVYPPAPIAGGNLTNQV</sequence>
<dbReference type="EMBL" id="CAAALY010033938">
    <property type="protein sequence ID" value="VEL17724.1"/>
    <property type="molecule type" value="Genomic_DNA"/>
</dbReference>
<dbReference type="SUPFAM" id="SSF49313">
    <property type="entry name" value="Cadherin-like"/>
    <property type="match status" value="1"/>
</dbReference>
<keyword evidence="4" id="KW-0472">Membrane</keyword>
<dbReference type="PROSITE" id="PS00232">
    <property type="entry name" value="CADHERIN_1"/>
    <property type="match status" value="1"/>
</dbReference>
<dbReference type="AlphaFoldDB" id="A0A448WQN9"/>
<dbReference type="GO" id="GO:0045296">
    <property type="term" value="F:cadherin binding"/>
    <property type="evidence" value="ECO:0007669"/>
    <property type="project" value="TreeGrafter"/>
</dbReference>
<evidence type="ECO:0000256" key="5">
    <source>
        <dbReference type="PROSITE-ProRule" id="PRU00043"/>
    </source>
</evidence>
<dbReference type="InterPro" id="IPR002126">
    <property type="entry name" value="Cadherin-like_dom"/>
</dbReference>
<comment type="caution">
    <text evidence="7">The sequence shown here is derived from an EMBL/GenBank/DDBJ whole genome shotgun (WGS) entry which is preliminary data.</text>
</comment>
<dbReference type="GO" id="GO:0008013">
    <property type="term" value="F:beta-catenin binding"/>
    <property type="evidence" value="ECO:0007669"/>
    <property type="project" value="TreeGrafter"/>
</dbReference>
<keyword evidence="3 5" id="KW-0106">Calcium</keyword>
<evidence type="ECO:0000256" key="1">
    <source>
        <dbReference type="ARBA" id="ARBA00004370"/>
    </source>
</evidence>
<keyword evidence="2" id="KW-0677">Repeat</keyword>
<gene>
    <name evidence="7" type="ORF">PXEA_LOCUS11164</name>
</gene>
<dbReference type="Gene3D" id="2.60.40.60">
    <property type="entry name" value="Cadherins"/>
    <property type="match status" value="1"/>
</dbReference>
<dbReference type="GO" id="GO:0016342">
    <property type="term" value="C:catenin complex"/>
    <property type="evidence" value="ECO:0007669"/>
    <property type="project" value="TreeGrafter"/>
</dbReference>
<evidence type="ECO:0000256" key="2">
    <source>
        <dbReference type="ARBA" id="ARBA00022737"/>
    </source>
</evidence>
<dbReference type="GO" id="GO:0016477">
    <property type="term" value="P:cell migration"/>
    <property type="evidence" value="ECO:0007669"/>
    <property type="project" value="TreeGrafter"/>
</dbReference>
<dbReference type="PANTHER" id="PTHR24027:SF438">
    <property type="entry name" value="CADHERIN 23"/>
    <property type="match status" value="1"/>
</dbReference>
<evidence type="ECO:0000259" key="6">
    <source>
        <dbReference type="PROSITE" id="PS50268"/>
    </source>
</evidence>
<dbReference type="CDD" id="cd11304">
    <property type="entry name" value="Cadherin_repeat"/>
    <property type="match status" value="1"/>
</dbReference>
<evidence type="ECO:0000256" key="3">
    <source>
        <dbReference type="ARBA" id="ARBA00022837"/>
    </source>
</evidence>
<proteinExistence type="predicted"/>
<evidence type="ECO:0000313" key="8">
    <source>
        <dbReference type="Proteomes" id="UP000784294"/>
    </source>
</evidence>
<dbReference type="GO" id="GO:0007156">
    <property type="term" value="P:homophilic cell adhesion via plasma membrane adhesion molecules"/>
    <property type="evidence" value="ECO:0007669"/>
    <property type="project" value="InterPro"/>
</dbReference>
<dbReference type="Pfam" id="PF00028">
    <property type="entry name" value="Cadherin"/>
    <property type="match status" value="1"/>
</dbReference>
<dbReference type="OrthoDB" id="6252479at2759"/>
<dbReference type="InterPro" id="IPR039808">
    <property type="entry name" value="Cadherin"/>
</dbReference>
<organism evidence="7 8">
    <name type="scientific">Protopolystoma xenopodis</name>
    <dbReference type="NCBI Taxonomy" id="117903"/>
    <lineage>
        <taxon>Eukaryota</taxon>
        <taxon>Metazoa</taxon>
        <taxon>Spiralia</taxon>
        <taxon>Lophotrochozoa</taxon>
        <taxon>Platyhelminthes</taxon>
        <taxon>Monogenea</taxon>
        <taxon>Polyopisthocotylea</taxon>
        <taxon>Polystomatidea</taxon>
        <taxon>Polystomatidae</taxon>
        <taxon>Protopolystoma</taxon>
    </lineage>
</organism>